<evidence type="ECO:0000313" key="2">
    <source>
        <dbReference type="EMBL" id="CUG23525.1"/>
    </source>
</evidence>
<accession>A0A0S4IW03</accession>
<evidence type="ECO:0000256" key="1">
    <source>
        <dbReference type="SAM" id="Coils"/>
    </source>
</evidence>
<keyword evidence="3" id="KW-1185">Reference proteome</keyword>
<name>A0A0S4IW03_BODSA</name>
<gene>
    <name evidence="2" type="ORF">BSAL_76170</name>
</gene>
<dbReference type="VEuPathDB" id="TriTrypDB:BSAL_76170"/>
<dbReference type="Proteomes" id="UP000051952">
    <property type="component" value="Unassembled WGS sequence"/>
</dbReference>
<evidence type="ECO:0000313" key="3">
    <source>
        <dbReference type="Proteomes" id="UP000051952"/>
    </source>
</evidence>
<dbReference type="AlphaFoldDB" id="A0A0S4IW03"/>
<keyword evidence="1" id="KW-0175">Coiled coil</keyword>
<organism evidence="2 3">
    <name type="scientific">Bodo saltans</name>
    <name type="common">Flagellated protozoan</name>
    <dbReference type="NCBI Taxonomy" id="75058"/>
    <lineage>
        <taxon>Eukaryota</taxon>
        <taxon>Discoba</taxon>
        <taxon>Euglenozoa</taxon>
        <taxon>Kinetoplastea</taxon>
        <taxon>Metakinetoplastina</taxon>
        <taxon>Eubodonida</taxon>
        <taxon>Bodonidae</taxon>
        <taxon>Bodo</taxon>
    </lineage>
</organism>
<dbReference type="EMBL" id="CYKH01000711">
    <property type="protein sequence ID" value="CUG23525.1"/>
    <property type="molecule type" value="Genomic_DNA"/>
</dbReference>
<feature type="coiled-coil region" evidence="1">
    <location>
        <begin position="241"/>
        <end position="271"/>
    </location>
</feature>
<reference evidence="3" key="1">
    <citation type="submission" date="2015-09" db="EMBL/GenBank/DDBJ databases">
        <authorList>
            <consortium name="Pathogen Informatics"/>
        </authorList>
    </citation>
    <scope>NUCLEOTIDE SEQUENCE [LARGE SCALE GENOMIC DNA]</scope>
    <source>
        <strain evidence="3">Lake Konstanz</strain>
    </source>
</reference>
<protein>
    <submittedName>
        <fullName evidence="2">Uncharacterized protein</fullName>
    </submittedName>
</protein>
<proteinExistence type="predicted"/>
<sequence>MAALPELNKQLLLSRSELIAAIESGAEAAAGLGTSSSSSALSVEGLLVRVTVPKREWERLIIAVLPFVDVGASPSEHIDPATERGKVLAKKQADLRSSIEKGTATSFCRVGVVRSVVFHVVAAGQPPTPYFLVDLGDCEETFTTKQIHERPQDTTDAEIALLVKLMALLGKRPHSMEQCRLLLASVAAIRQRASASTSSSSSMGIGPGQFKLSSSAALHNTSEASSAALSGDQDNNNSNNMLIIQQQRDLIQQLKQELEQKNRDLYQTTLQMRAQQQQSEAHAKELSAQIQNLADLHQKQAADHEVKEGKMKLLLDTVRQLHVILKLAREKLNLPQGSPEAIERALREATVVPRGQTSS</sequence>